<evidence type="ECO:0000259" key="3">
    <source>
        <dbReference type="Pfam" id="PF18912"/>
    </source>
</evidence>
<dbReference type="InterPro" id="IPR051910">
    <property type="entry name" value="ComF/GntX_DNA_util-trans"/>
</dbReference>
<evidence type="ECO:0000313" key="4">
    <source>
        <dbReference type="EMBL" id="MCT7377477.1"/>
    </source>
</evidence>
<dbReference type="InterPro" id="IPR044005">
    <property type="entry name" value="DZR_2"/>
</dbReference>
<dbReference type="PANTHER" id="PTHR47505:SF1">
    <property type="entry name" value="DNA UTILIZATION PROTEIN YHGH"/>
    <property type="match status" value="1"/>
</dbReference>
<dbReference type="CDD" id="cd06223">
    <property type="entry name" value="PRTases_typeI"/>
    <property type="match status" value="1"/>
</dbReference>
<feature type="domain" description="Double zinc ribbon" evidence="3">
    <location>
        <begin position="17"/>
        <end position="63"/>
    </location>
</feature>
<dbReference type="Gene3D" id="3.40.50.2020">
    <property type="match status" value="1"/>
</dbReference>
<keyword evidence="5" id="KW-1185">Reference proteome</keyword>
<evidence type="ECO:0000259" key="2">
    <source>
        <dbReference type="Pfam" id="PF00156"/>
    </source>
</evidence>
<evidence type="ECO:0000256" key="1">
    <source>
        <dbReference type="ARBA" id="ARBA00008007"/>
    </source>
</evidence>
<dbReference type="InterPro" id="IPR029057">
    <property type="entry name" value="PRTase-like"/>
</dbReference>
<organism evidence="4 5">
    <name type="scientific">Chelativorans salis</name>
    <dbReference type="NCBI Taxonomy" id="2978478"/>
    <lineage>
        <taxon>Bacteria</taxon>
        <taxon>Pseudomonadati</taxon>
        <taxon>Pseudomonadota</taxon>
        <taxon>Alphaproteobacteria</taxon>
        <taxon>Hyphomicrobiales</taxon>
        <taxon>Phyllobacteriaceae</taxon>
        <taxon>Chelativorans</taxon>
    </lineage>
</organism>
<feature type="domain" description="Phosphoribosyltransferase" evidence="2">
    <location>
        <begin position="190"/>
        <end position="242"/>
    </location>
</feature>
<accession>A0ABT2LSG0</accession>
<protein>
    <submittedName>
        <fullName evidence="4">ComF family protein</fullName>
    </submittedName>
</protein>
<dbReference type="EMBL" id="JAOCZP010000007">
    <property type="protein sequence ID" value="MCT7377477.1"/>
    <property type="molecule type" value="Genomic_DNA"/>
</dbReference>
<reference evidence="4 5" key="1">
    <citation type="submission" date="2022-09" db="EMBL/GenBank/DDBJ databases">
        <title>Chelativorans salina sp. nov., a novel slightly halophilic bacterium isolated from a saline lake sediment enrichment.</title>
        <authorList>
            <person name="Gao L."/>
            <person name="Fang B.-Z."/>
            <person name="Li W.-J."/>
        </authorList>
    </citation>
    <scope>NUCLEOTIDE SEQUENCE [LARGE SCALE GENOMIC DNA]</scope>
    <source>
        <strain evidence="4 5">EGI FJ00035</strain>
    </source>
</reference>
<evidence type="ECO:0000313" key="5">
    <source>
        <dbReference type="Proteomes" id="UP001320831"/>
    </source>
</evidence>
<name>A0ABT2LSG0_9HYPH</name>
<dbReference type="Proteomes" id="UP001320831">
    <property type="component" value="Unassembled WGS sequence"/>
</dbReference>
<dbReference type="PANTHER" id="PTHR47505">
    <property type="entry name" value="DNA UTILIZATION PROTEIN YHGH"/>
    <property type="match status" value="1"/>
</dbReference>
<dbReference type="SUPFAM" id="SSF53271">
    <property type="entry name" value="PRTase-like"/>
    <property type="match status" value="1"/>
</dbReference>
<sequence>MGLFRQAGEMARVWPARLLFPPVCLGCRNLVAAPGTLCAQCWPGMRFLERPWCQVMGTPFGYDMGEGFLSAEAIADPPPFARARAAVAYDGVARRLVQGLKFSDRIDLAPWMARWMLRAASELVGDGAVVVPVPLHRRRFFLRRFNQSAELARAFARLAGLDYLPSALLRRRITRQQVGLGAREREANVRGAFAVPPQGASALKGRRVILVDDVYTTGATVSAATRALKRVGVRQVDVLTFARVLPGDFASAEAEPYIGVEE</sequence>
<comment type="similarity">
    <text evidence="1">Belongs to the ComF/GntX family.</text>
</comment>
<proteinExistence type="inferred from homology"/>
<gene>
    <name evidence="4" type="ORF">N5A92_20885</name>
</gene>
<comment type="caution">
    <text evidence="4">The sequence shown here is derived from an EMBL/GenBank/DDBJ whole genome shotgun (WGS) entry which is preliminary data.</text>
</comment>
<dbReference type="Pfam" id="PF00156">
    <property type="entry name" value="Pribosyltran"/>
    <property type="match status" value="1"/>
</dbReference>
<dbReference type="RefSeq" id="WP_260906004.1">
    <property type="nucleotide sequence ID" value="NZ_JAOCZP010000007.1"/>
</dbReference>
<dbReference type="Pfam" id="PF18912">
    <property type="entry name" value="DZR_2"/>
    <property type="match status" value="1"/>
</dbReference>
<dbReference type="InterPro" id="IPR000836">
    <property type="entry name" value="PRTase_dom"/>
</dbReference>